<dbReference type="SUPFAM" id="SSF52743">
    <property type="entry name" value="Subtilisin-like"/>
    <property type="match status" value="1"/>
</dbReference>
<feature type="active site" description="Charge relay system" evidence="8 9">
    <location>
        <position position="156"/>
    </location>
</feature>
<feature type="signal peptide" evidence="11">
    <location>
        <begin position="1"/>
        <end position="23"/>
    </location>
</feature>
<comment type="similarity">
    <text evidence="2 9 10">Belongs to the peptidase S8 family.</text>
</comment>
<dbReference type="EMBL" id="CM000880">
    <property type="protein sequence ID" value="KQK14572.2"/>
    <property type="molecule type" value="Genomic_DNA"/>
</dbReference>
<dbReference type="InterPro" id="IPR036852">
    <property type="entry name" value="Peptidase_S8/S53_dom_sf"/>
</dbReference>
<keyword evidence="7" id="KW-0325">Glycoprotein</keyword>
<evidence type="ECO:0000313" key="15">
    <source>
        <dbReference type="EMBL" id="KQK14572.2"/>
    </source>
</evidence>
<dbReference type="EnsemblPlants" id="KQK14572">
    <property type="protein sequence ID" value="KQK14572"/>
    <property type="gene ID" value="BRADI_1g17350v3"/>
</dbReference>
<comment type="subcellular location">
    <subcellularLocation>
        <location evidence="1">Secreted</location>
    </subcellularLocation>
</comment>
<feature type="domain" description="Peptidase S8/S53" evidence="12">
    <location>
        <begin position="147"/>
        <end position="568"/>
    </location>
</feature>
<dbReference type="PRINTS" id="PR00723">
    <property type="entry name" value="SUBTILISIN"/>
</dbReference>
<dbReference type="InterPro" id="IPR045051">
    <property type="entry name" value="SBT"/>
</dbReference>
<dbReference type="GO" id="GO:0004252">
    <property type="term" value="F:serine-type endopeptidase activity"/>
    <property type="evidence" value="ECO:0000318"/>
    <property type="project" value="GO_Central"/>
</dbReference>
<dbReference type="InterPro" id="IPR015500">
    <property type="entry name" value="Peptidase_S8_subtilisin-rel"/>
</dbReference>
<organism evidence="15">
    <name type="scientific">Brachypodium distachyon</name>
    <name type="common">Purple false brome</name>
    <name type="synonym">Trachynia distachya</name>
    <dbReference type="NCBI Taxonomy" id="15368"/>
    <lineage>
        <taxon>Eukaryota</taxon>
        <taxon>Viridiplantae</taxon>
        <taxon>Streptophyta</taxon>
        <taxon>Embryophyta</taxon>
        <taxon>Tracheophyta</taxon>
        <taxon>Spermatophyta</taxon>
        <taxon>Magnoliopsida</taxon>
        <taxon>Liliopsida</taxon>
        <taxon>Poales</taxon>
        <taxon>Poaceae</taxon>
        <taxon>BOP clade</taxon>
        <taxon>Pooideae</taxon>
        <taxon>Stipodae</taxon>
        <taxon>Brachypodieae</taxon>
        <taxon>Brachypodium</taxon>
    </lineage>
</organism>
<dbReference type="InParanoid" id="A0A0Q3JRA4"/>
<feature type="active site" description="Charge relay system" evidence="8 9">
    <location>
        <position position="208"/>
    </location>
</feature>
<proteinExistence type="inferred from homology"/>
<evidence type="ECO:0000256" key="1">
    <source>
        <dbReference type="ARBA" id="ARBA00004613"/>
    </source>
</evidence>
<evidence type="ECO:0000313" key="16">
    <source>
        <dbReference type="EnsemblPlants" id="KQK14572"/>
    </source>
</evidence>
<feature type="domain" description="Subtilisin-like protease fibronectin type-III" evidence="14">
    <location>
        <begin position="642"/>
        <end position="737"/>
    </location>
</feature>
<dbReference type="GO" id="GO:0006508">
    <property type="term" value="P:proteolysis"/>
    <property type="evidence" value="ECO:0007669"/>
    <property type="project" value="UniProtKB-KW"/>
</dbReference>
<dbReference type="Pfam" id="PF00082">
    <property type="entry name" value="Peptidase_S8"/>
    <property type="match status" value="1"/>
</dbReference>
<evidence type="ECO:0000256" key="5">
    <source>
        <dbReference type="ARBA" id="ARBA00022801"/>
    </source>
</evidence>
<keyword evidence="3 9" id="KW-0645">Protease</keyword>
<reference evidence="15 16" key="1">
    <citation type="journal article" date="2010" name="Nature">
        <title>Genome sequencing and analysis of the model grass Brachypodium distachyon.</title>
        <authorList>
            <consortium name="International Brachypodium Initiative"/>
        </authorList>
    </citation>
    <scope>NUCLEOTIDE SEQUENCE [LARGE SCALE GENOMIC DNA]</scope>
    <source>
        <strain evidence="15 16">Bd21</strain>
    </source>
</reference>
<dbReference type="Gene3D" id="3.30.70.80">
    <property type="entry name" value="Peptidase S8 propeptide/proteinase inhibitor I9"/>
    <property type="match status" value="1"/>
</dbReference>
<dbReference type="InterPro" id="IPR041469">
    <property type="entry name" value="Subtilisin-like_FN3"/>
</dbReference>
<dbReference type="CDD" id="cd04852">
    <property type="entry name" value="Peptidases_S8_3"/>
    <property type="match status" value="1"/>
</dbReference>
<keyword evidence="4 11" id="KW-0732">Signal</keyword>
<dbReference type="PROSITE" id="PS00136">
    <property type="entry name" value="SUBTILASE_ASP"/>
    <property type="match status" value="1"/>
</dbReference>
<dbReference type="InterPro" id="IPR034197">
    <property type="entry name" value="Peptidases_S8_3"/>
</dbReference>
<dbReference type="Gene3D" id="2.60.40.2310">
    <property type="match status" value="1"/>
</dbReference>
<evidence type="ECO:0008006" key="18">
    <source>
        <dbReference type="Google" id="ProtNLM"/>
    </source>
</evidence>
<dbReference type="Proteomes" id="UP000008810">
    <property type="component" value="Chromosome 1"/>
</dbReference>
<feature type="active site" description="Charge relay system" evidence="8 9">
    <location>
        <position position="528"/>
    </location>
</feature>
<dbReference type="PROSITE" id="PS51892">
    <property type="entry name" value="SUBTILASE"/>
    <property type="match status" value="1"/>
</dbReference>
<dbReference type="GO" id="GO:0005576">
    <property type="term" value="C:extracellular region"/>
    <property type="evidence" value="ECO:0000318"/>
    <property type="project" value="GO_Central"/>
</dbReference>
<reference evidence="16" key="3">
    <citation type="submission" date="2018-08" db="UniProtKB">
        <authorList>
            <consortium name="EnsemblPlants"/>
        </authorList>
    </citation>
    <scope>IDENTIFICATION</scope>
    <source>
        <strain evidence="16">cv. Bd21</strain>
    </source>
</reference>
<dbReference type="FunCoup" id="A0A0Q3JRA4">
    <property type="interactions" value="1"/>
</dbReference>
<evidence type="ECO:0000259" key="13">
    <source>
        <dbReference type="Pfam" id="PF05922"/>
    </source>
</evidence>
<dbReference type="InterPro" id="IPR010259">
    <property type="entry name" value="S8pro/Inhibitor_I9"/>
</dbReference>
<accession>A0A0Q3JRA4</accession>
<dbReference type="Pfam" id="PF05922">
    <property type="entry name" value="Inhibitor_I9"/>
    <property type="match status" value="1"/>
</dbReference>
<evidence type="ECO:0000256" key="4">
    <source>
        <dbReference type="ARBA" id="ARBA00022729"/>
    </source>
</evidence>
<evidence type="ECO:0000256" key="10">
    <source>
        <dbReference type="RuleBase" id="RU003355"/>
    </source>
</evidence>
<dbReference type="InterPro" id="IPR000209">
    <property type="entry name" value="Peptidase_S8/S53_dom"/>
</dbReference>
<evidence type="ECO:0000259" key="12">
    <source>
        <dbReference type="Pfam" id="PF00082"/>
    </source>
</evidence>
<dbReference type="Pfam" id="PF17766">
    <property type="entry name" value="fn3_6"/>
    <property type="match status" value="1"/>
</dbReference>
<dbReference type="Gene3D" id="3.40.50.200">
    <property type="entry name" value="Peptidase S8/S53 domain"/>
    <property type="match status" value="1"/>
</dbReference>
<evidence type="ECO:0000256" key="8">
    <source>
        <dbReference type="PIRSR" id="PIRSR615500-1"/>
    </source>
</evidence>
<dbReference type="InterPro" id="IPR023827">
    <property type="entry name" value="Peptidase_S8_Asp-AS"/>
</dbReference>
<evidence type="ECO:0000256" key="3">
    <source>
        <dbReference type="ARBA" id="ARBA00022670"/>
    </source>
</evidence>
<dbReference type="InterPro" id="IPR023828">
    <property type="entry name" value="Peptidase_S8_Ser-AS"/>
</dbReference>
<dbReference type="PROSITE" id="PS00138">
    <property type="entry name" value="SUBTILASE_SER"/>
    <property type="match status" value="1"/>
</dbReference>
<gene>
    <name evidence="15" type="ORF">BRADI_1g17350v3</name>
</gene>
<evidence type="ECO:0000256" key="7">
    <source>
        <dbReference type="ARBA" id="ARBA00023180"/>
    </source>
</evidence>
<name>A0A0Q3JRA4_BRADI</name>
<dbReference type="OrthoDB" id="640735at2759"/>
<evidence type="ECO:0000256" key="2">
    <source>
        <dbReference type="ARBA" id="ARBA00011073"/>
    </source>
</evidence>
<keyword evidence="17" id="KW-1185">Reference proteome</keyword>
<sequence length="744" mass="78814">MAPFNNLLLPQLLLLATLSATPALSYIDPSSADARVQQGTMERSAYGTYIVEPPSSSAGEAEHHRWHESFLPSWRTNTGEPRLLHSYTEAFSGFAAKLTKSELDAMAKKPGFIRAFPDRTLQLMTTHTPEFLGLRNCTGFWSNAGYGKGVIIGLLDTGIYAAHPSFGDHGISPPPARWKGWCKAAHCNNKLVGVTSFVGVDSHDQDGHGTQTSSTAAGNFVSGASFHGHGSGIATGIAPGAHIAMYKVCKAGDCEEFAILAGIDAAIKDGVDVLSISLADSGNIFDDYKNAISIGSFSAVSKGIVVVCAAGNSGSTRSSVKNDAPWQLTVAAGSVDRSFGAGVHLGNGRSVQGEALTQFPKKPSSRSYPLHYDEKLPDCKYDDVSHLAGKILVCENSFTQEQEAEIHHIMGAGAAGMVLYNDMVTQYSTILRFYNSSVVQMTAHDGGVITSYARERAAANGSAALVYYNNTLLGVRPAPIVAWFSSRAPRVLKPDILAPGLNILAAWTPNEDYSALAATPFKVSSGTSMATPHVSGVAALVKSIHPSWSPAAIKLAILTTADAVSNDGGPILDHRHEKASPYMKGAGHVNPARAADPGLVYEISTTEYAGFICSKLGDEGLAIIVHDSSLTCAKLPKINEVQLNYPTITVQLKPTPFTVNRTVTNVGPATATYTAKVEASKSMAVHASPGTLTFTKIGERKTFSVSVVCGKHDEKQFFLEGSLSWMSGKHVVRSPIVALSGMSI</sequence>
<dbReference type="Gramene" id="KQK14572">
    <property type="protein sequence ID" value="KQK14572"/>
    <property type="gene ID" value="BRADI_1g17350v3"/>
</dbReference>
<dbReference type="PANTHER" id="PTHR10795">
    <property type="entry name" value="PROPROTEIN CONVERTASE SUBTILISIN/KEXIN"/>
    <property type="match status" value="1"/>
</dbReference>
<dbReference type="Gene3D" id="3.50.30.30">
    <property type="match status" value="1"/>
</dbReference>
<feature type="chain" id="PRO_5035999716" description="Subtilisin-like protease" evidence="11">
    <location>
        <begin position="24"/>
        <end position="744"/>
    </location>
</feature>
<protein>
    <recommendedName>
        <fullName evidence="18">Subtilisin-like protease</fullName>
    </recommendedName>
</protein>
<keyword evidence="6 9" id="KW-0720">Serine protease</keyword>
<reference evidence="15" key="2">
    <citation type="submission" date="2017-06" db="EMBL/GenBank/DDBJ databases">
        <title>WGS assembly of Brachypodium distachyon.</title>
        <authorList>
            <consortium name="The International Brachypodium Initiative"/>
            <person name="Lucas S."/>
            <person name="Harmon-Smith M."/>
            <person name="Lail K."/>
            <person name="Tice H."/>
            <person name="Grimwood J."/>
            <person name="Bruce D."/>
            <person name="Barry K."/>
            <person name="Shu S."/>
            <person name="Lindquist E."/>
            <person name="Wang M."/>
            <person name="Pitluck S."/>
            <person name="Vogel J.P."/>
            <person name="Garvin D.F."/>
            <person name="Mockler T.C."/>
            <person name="Schmutz J."/>
            <person name="Rokhsar D."/>
            <person name="Bevan M.W."/>
        </authorList>
    </citation>
    <scope>NUCLEOTIDE SEQUENCE</scope>
    <source>
        <strain evidence="15">Bd21</strain>
    </source>
</reference>
<evidence type="ECO:0000256" key="6">
    <source>
        <dbReference type="ARBA" id="ARBA00022825"/>
    </source>
</evidence>
<dbReference type="InterPro" id="IPR037045">
    <property type="entry name" value="S8pro/Inhibitor_I9_sf"/>
</dbReference>
<dbReference type="CDD" id="cd02120">
    <property type="entry name" value="PA_subtilisin_like"/>
    <property type="match status" value="1"/>
</dbReference>
<evidence type="ECO:0000313" key="17">
    <source>
        <dbReference type="Proteomes" id="UP000008810"/>
    </source>
</evidence>
<evidence type="ECO:0000256" key="11">
    <source>
        <dbReference type="SAM" id="SignalP"/>
    </source>
</evidence>
<evidence type="ECO:0000256" key="9">
    <source>
        <dbReference type="PROSITE-ProRule" id="PRU01240"/>
    </source>
</evidence>
<evidence type="ECO:0000259" key="14">
    <source>
        <dbReference type="Pfam" id="PF17766"/>
    </source>
</evidence>
<dbReference type="AlphaFoldDB" id="A0A0Q3JRA4"/>
<keyword evidence="5 9" id="KW-0378">Hydrolase</keyword>
<feature type="domain" description="Inhibitor I9" evidence="13">
    <location>
        <begin position="48"/>
        <end position="124"/>
    </location>
</feature>